<evidence type="ECO:0000313" key="3">
    <source>
        <dbReference type="Proteomes" id="UP000054481"/>
    </source>
</evidence>
<evidence type="ECO:0000256" key="1">
    <source>
        <dbReference type="SAM" id="MobiDB-lite"/>
    </source>
</evidence>
<feature type="compositionally biased region" description="Basic and acidic residues" evidence="1">
    <location>
        <begin position="80"/>
        <end position="90"/>
    </location>
</feature>
<sequence>MSDKNSQQPGLVATHAQYVKGAVESAIGDLTESQPWKASGEQDKVKATEGMRRASEHRDPQSQGLGKAEELAGKMVGCEGMEKEGSISKS</sequence>
<dbReference type="EMBL" id="KQ030577">
    <property type="protein sequence ID" value="KJZ71359.1"/>
    <property type="molecule type" value="Genomic_DNA"/>
</dbReference>
<proteinExistence type="predicted"/>
<keyword evidence="3" id="KW-1185">Reference proteome</keyword>
<gene>
    <name evidence="2" type="ORF">HIM_09242</name>
</gene>
<organism evidence="2 3">
    <name type="scientific">Hirsutella minnesotensis 3608</name>
    <dbReference type="NCBI Taxonomy" id="1043627"/>
    <lineage>
        <taxon>Eukaryota</taxon>
        <taxon>Fungi</taxon>
        <taxon>Dikarya</taxon>
        <taxon>Ascomycota</taxon>
        <taxon>Pezizomycotina</taxon>
        <taxon>Sordariomycetes</taxon>
        <taxon>Hypocreomycetidae</taxon>
        <taxon>Hypocreales</taxon>
        <taxon>Ophiocordycipitaceae</taxon>
        <taxon>Hirsutella</taxon>
    </lineage>
</organism>
<name>A0A0F8A379_9HYPO</name>
<evidence type="ECO:0000313" key="2">
    <source>
        <dbReference type="EMBL" id="KJZ71359.1"/>
    </source>
</evidence>
<dbReference type="Proteomes" id="UP000054481">
    <property type="component" value="Unassembled WGS sequence"/>
</dbReference>
<dbReference type="AlphaFoldDB" id="A0A0F8A379"/>
<accession>A0A0F8A379</accession>
<reference evidence="2 3" key="1">
    <citation type="journal article" date="2014" name="Genome Biol. Evol.">
        <title>Comparative genomics and transcriptomics analyses reveal divergent lifestyle features of nematode endoparasitic fungus Hirsutella minnesotensis.</title>
        <authorList>
            <person name="Lai Y."/>
            <person name="Liu K."/>
            <person name="Zhang X."/>
            <person name="Zhang X."/>
            <person name="Li K."/>
            <person name="Wang N."/>
            <person name="Shu C."/>
            <person name="Wu Y."/>
            <person name="Wang C."/>
            <person name="Bushley K.E."/>
            <person name="Xiang M."/>
            <person name="Liu X."/>
        </authorList>
    </citation>
    <scope>NUCLEOTIDE SEQUENCE [LARGE SCALE GENOMIC DNA]</scope>
    <source>
        <strain evidence="2 3">3608</strain>
    </source>
</reference>
<feature type="region of interest" description="Disordered" evidence="1">
    <location>
        <begin position="30"/>
        <end position="90"/>
    </location>
</feature>
<protein>
    <recommendedName>
        <fullName evidence="4">CsbD-like domain-containing protein</fullName>
    </recommendedName>
</protein>
<feature type="compositionally biased region" description="Basic and acidic residues" evidence="1">
    <location>
        <begin position="40"/>
        <end position="60"/>
    </location>
</feature>
<dbReference type="OrthoDB" id="9999611at2759"/>
<evidence type="ECO:0008006" key="4">
    <source>
        <dbReference type="Google" id="ProtNLM"/>
    </source>
</evidence>